<dbReference type="Proteomes" id="UP000198211">
    <property type="component" value="Unassembled WGS sequence"/>
</dbReference>
<protein>
    <submittedName>
        <fullName evidence="2">Uncharacterized protein</fullName>
    </submittedName>
</protein>
<proteinExistence type="predicted"/>
<comment type="caution">
    <text evidence="2">The sequence shown here is derived from an EMBL/GenBank/DDBJ whole genome shotgun (WGS) entry which is preliminary data.</text>
</comment>
<feature type="non-terminal residue" evidence="2">
    <location>
        <position position="731"/>
    </location>
</feature>
<feature type="compositionally biased region" description="Basic and acidic residues" evidence="1">
    <location>
        <begin position="457"/>
        <end position="466"/>
    </location>
</feature>
<sequence length="731" mass="80908">MRRLPPRVHSRLDQRLSEASSVSEILAATIAPYRLPPHKFEELARCEEAERILAMEVDLRTTAEANVTRSNEDFYTMSDSNQSLRSENEDLVDRIRDLAATVARQAYVLQQLKDRYGASEADYVAAMRYVEQERERAKAGLVVYNAELTKLRHLRRNSAEHGLNTDALVLSTAGITARDINWELLGLGADHAGFLRLLAPASDSEASDDGQRSTESSTEVSATQPHTTAGTADKIGSESEGSVPRSTRSRGSSKPLAETRSGLFDDASGEPRRKRRRLRQFSHTSAFRNASRSKLPSSRRLGRPSTIPGGGPHSARVSSQPGSNQLGFGANSTTSRVPAPSSLPAQSPTPAEDSVSDLDDDMGGGPDGEASGAESGSTPVPHQPPVPTESLVPQSESEVVDLTSDEDGWPRRSVSFASDLRVKEILKREMADDDFVLGTDDPLVGPDRIPQRKKTSRKDQPKESRGSDVGQDVPVDLGPTATATVTATAVEPAPKPYACPLDFAFLALLYNVESANHSWVAVHKRMPVEPQIFSLGNFVPGTKISIRAVGLGRLVRMWRQFSGHCSEENEKADISLALWEWCHWLQQSAMENAILAFRKASDPQDPFLFFVLKLWSELNRTRNLRADRLRLQIARLWDWCTDDDGPPEHPTEIWLEPSHLQYSIEVLDWAPQTLDWSCELRVLDAKQPWRNCWVDAPAEHPYNTLFAPCKPEIPLFVPTAWTHKAITSQVV</sequence>
<dbReference type="AlphaFoldDB" id="A0A225V410"/>
<feature type="compositionally biased region" description="Polar residues" evidence="1">
    <location>
        <begin position="281"/>
        <end position="296"/>
    </location>
</feature>
<keyword evidence="3" id="KW-1185">Reference proteome</keyword>
<organism evidence="2 3">
    <name type="scientific">Phytophthora megakarya</name>
    <dbReference type="NCBI Taxonomy" id="4795"/>
    <lineage>
        <taxon>Eukaryota</taxon>
        <taxon>Sar</taxon>
        <taxon>Stramenopiles</taxon>
        <taxon>Oomycota</taxon>
        <taxon>Peronosporomycetes</taxon>
        <taxon>Peronosporales</taxon>
        <taxon>Peronosporaceae</taxon>
        <taxon>Phytophthora</taxon>
    </lineage>
</organism>
<evidence type="ECO:0000256" key="1">
    <source>
        <dbReference type="SAM" id="MobiDB-lite"/>
    </source>
</evidence>
<evidence type="ECO:0000313" key="3">
    <source>
        <dbReference type="Proteomes" id="UP000198211"/>
    </source>
</evidence>
<feature type="compositionally biased region" description="Polar residues" evidence="1">
    <location>
        <begin position="316"/>
        <end position="336"/>
    </location>
</feature>
<name>A0A225V410_9STRA</name>
<gene>
    <name evidence="2" type="ORF">PHMEG_00028640</name>
</gene>
<feature type="region of interest" description="Disordered" evidence="1">
    <location>
        <begin position="436"/>
        <end position="476"/>
    </location>
</feature>
<evidence type="ECO:0000313" key="2">
    <source>
        <dbReference type="EMBL" id="OWZ00221.1"/>
    </source>
</evidence>
<feature type="compositionally biased region" description="Polar residues" evidence="1">
    <location>
        <begin position="213"/>
        <end position="230"/>
    </location>
</feature>
<accession>A0A225V410</accession>
<reference evidence="3" key="1">
    <citation type="submission" date="2017-03" db="EMBL/GenBank/DDBJ databases">
        <title>Phytopthora megakarya and P. palmivora, two closely related causual agents of cacao black pod achieved similar genome size and gene model numbers by different mechanisms.</title>
        <authorList>
            <person name="Ali S."/>
            <person name="Shao J."/>
            <person name="Larry D.J."/>
            <person name="Kronmiller B."/>
            <person name="Shen D."/>
            <person name="Strem M.D."/>
            <person name="Melnick R.L."/>
            <person name="Guiltinan M.J."/>
            <person name="Tyler B.M."/>
            <person name="Meinhardt L.W."/>
            <person name="Bailey B.A."/>
        </authorList>
    </citation>
    <scope>NUCLEOTIDE SEQUENCE [LARGE SCALE GENOMIC DNA]</scope>
    <source>
        <strain evidence="3">zdho120</strain>
    </source>
</reference>
<feature type="region of interest" description="Disordered" evidence="1">
    <location>
        <begin position="203"/>
        <end position="411"/>
    </location>
</feature>
<dbReference type="EMBL" id="NBNE01007800">
    <property type="protein sequence ID" value="OWZ00221.1"/>
    <property type="molecule type" value="Genomic_DNA"/>
</dbReference>